<comment type="caution">
    <text evidence="1">The sequence shown here is derived from an EMBL/GenBank/DDBJ whole genome shotgun (WGS) entry which is preliminary data.</text>
</comment>
<feature type="non-terminal residue" evidence="1">
    <location>
        <position position="1"/>
    </location>
</feature>
<protein>
    <submittedName>
        <fullName evidence="1">Uncharacterized protein</fullName>
    </submittedName>
</protein>
<keyword evidence="2" id="KW-1185">Reference proteome</keyword>
<dbReference type="RefSeq" id="WP_189337981.1">
    <property type="nucleotide sequence ID" value="NZ_NOIF01000503.1"/>
</dbReference>
<accession>A0ABX4FQJ3</accession>
<name>A0ABX4FQJ3_9GAMM</name>
<feature type="non-terminal residue" evidence="1">
    <location>
        <position position="128"/>
    </location>
</feature>
<evidence type="ECO:0000313" key="2">
    <source>
        <dbReference type="Proteomes" id="UP000215999"/>
    </source>
</evidence>
<organism evidence="1 2">
    <name type="scientific">Photobacterium sanguinicancri</name>
    <dbReference type="NCBI Taxonomy" id="875932"/>
    <lineage>
        <taxon>Bacteria</taxon>
        <taxon>Pseudomonadati</taxon>
        <taxon>Pseudomonadota</taxon>
        <taxon>Gammaproteobacteria</taxon>
        <taxon>Vibrionales</taxon>
        <taxon>Vibrionaceae</taxon>
        <taxon>Photobacterium</taxon>
    </lineage>
</organism>
<dbReference type="EMBL" id="NOIF01000503">
    <property type="protein sequence ID" value="OZS41256.1"/>
    <property type="molecule type" value="Genomic_DNA"/>
</dbReference>
<sequence>NNEERKLLVGLLNPIQNIDSREILHAIFKRLDNYNSELTNEALKQLKGYHFPCQELIESTLGCKFDEELTIDQLLNLCIPFYLEHKIAYFNFTNIDAEIVRKAENNYLLMNDEVQSKLIIDELINEDN</sequence>
<proteinExistence type="predicted"/>
<dbReference type="Proteomes" id="UP000215999">
    <property type="component" value="Unassembled WGS sequence"/>
</dbReference>
<evidence type="ECO:0000313" key="1">
    <source>
        <dbReference type="EMBL" id="OZS41256.1"/>
    </source>
</evidence>
<gene>
    <name evidence="1" type="ORF">ASV53_24830</name>
</gene>
<reference evidence="1 2" key="1">
    <citation type="journal article" date="2016" name="Antonie Van Leeuwenhoek">
        <title>Photobacterium sanguinicancri sp. nov. isolated from marine animals.</title>
        <authorList>
            <person name="Gomez-Gil B."/>
            <person name="Roque A."/>
            <person name="Rotllant G."/>
            <person name="Romalde J.L."/>
            <person name="Doce A."/>
            <person name="Eggermont M."/>
            <person name="Defoirdt T."/>
        </authorList>
    </citation>
    <scope>NUCLEOTIDE SEQUENCE [LARGE SCALE GENOMIC DNA]</scope>
    <source>
        <strain evidence="1 2">CAIM 1827</strain>
    </source>
</reference>